<keyword evidence="5" id="KW-0653">Protein transport</keyword>
<protein>
    <submittedName>
        <fullName evidence="13">YidC/Oxa1 family membrane protein insertase</fullName>
    </submittedName>
</protein>
<dbReference type="RefSeq" id="WP_066730597.1">
    <property type="nucleotide sequence ID" value="NZ_JAJCIQ010000009.1"/>
</dbReference>
<evidence type="ECO:0000256" key="1">
    <source>
        <dbReference type="ARBA" id="ARBA00004651"/>
    </source>
</evidence>
<dbReference type="PANTHER" id="PTHR12428:SF65">
    <property type="entry name" value="CYTOCHROME C OXIDASE ASSEMBLY PROTEIN COX18, MITOCHONDRIAL"/>
    <property type="match status" value="1"/>
</dbReference>
<dbReference type="Proteomes" id="UP001299546">
    <property type="component" value="Unassembled WGS sequence"/>
</dbReference>
<dbReference type="PANTHER" id="PTHR12428">
    <property type="entry name" value="OXA1"/>
    <property type="match status" value="1"/>
</dbReference>
<dbReference type="EMBL" id="JAJCIS010000009">
    <property type="protein sequence ID" value="MCB7388162.1"/>
    <property type="molecule type" value="Genomic_DNA"/>
</dbReference>
<keyword evidence="6 11" id="KW-1133">Transmembrane helix</keyword>
<evidence type="ECO:0000313" key="13">
    <source>
        <dbReference type="EMBL" id="MCB7388162.1"/>
    </source>
</evidence>
<evidence type="ECO:0000256" key="9">
    <source>
        <dbReference type="RuleBase" id="RU003945"/>
    </source>
</evidence>
<feature type="compositionally biased region" description="Low complexity" evidence="10">
    <location>
        <begin position="394"/>
        <end position="403"/>
    </location>
</feature>
<keyword evidence="7 11" id="KW-0472">Membrane</keyword>
<feature type="compositionally biased region" description="Basic and acidic residues" evidence="10">
    <location>
        <begin position="373"/>
        <end position="392"/>
    </location>
</feature>
<feature type="transmembrane region" description="Helical" evidence="11">
    <location>
        <begin position="40"/>
        <end position="61"/>
    </location>
</feature>
<dbReference type="InterPro" id="IPR001708">
    <property type="entry name" value="YidC/ALB3/OXA1/COX18"/>
</dbReference>
<sequence>MEGILLTQVSTPIIGQAAWLLGKIMDGIYRVMDGVFGVQNLGVCIILLTIIIYTLMIPLTIRQQKFSKMSAAMNPEIQKVSQKYKGKKDQASMQKMQEETQLIYQKYGVSPTGGCLSMFIQFPFLWAMWYVIRGVPAYVSQVKDVYAPLISGIMASDGWQKIMEGIGKAKPILMDPSRYDYTKTNTLIDVLYKFQTTTWDTLIDKFPSLETTIESTMKQLEHMNNFLGLNIAESPWNLMKTSFASGAIIIGILALLVPILSGLTQYLSIKLMPAASTGNDQNNQMASTMKTMNLTMPLFSVFMCFTLPTGLGLYWIVSAVVRTIQQIVINRHLAKVPMEKLIEQNMEKAAKKREKKGVNAKNINEMAQKNVRNIKEPAKNIESDKAKEEKIAAAKRANANAKAGSLASKANMVKQFNEDSKK</sequence>
<comment type="caution">
    <text evidence="13">The sequence shown here is derived from an EMBL/GenBank/DDBJ whole genome shotgun (WGS) entry which is preliminary data.</text>
</comment>
<feature type="transmembrane region" description="Helical" evidence="11">
    <location>
        <begin position="243"/>
        <end position="263"/>
    </location>
</feature>
<dbReference type="InterPro" id="IPR028055">
    <property type="entry name" value="YidC/Oxa/ALB_C"/>
</dbReference>
<evidence type="ECO:0000256" key="5">
    <source>
        <dbReference type="ARBA" id="ARBA00022927"/>
    </source>
</evidence>
<dbReference type="Pfam" id="PF02096">
    <property type="entry name" value="60KD_IMP"/>
    <property type="match status" value="1"/>
</dbReference>
<keyword evidence="8" id="KW-0143">Chaperone</keyword>
<evidence type="ECO:0000256" key="10">
    <source>
        <dbReference type="SAM" id="MobiDB-lite"/>
    </source>
</evidence>
<organism evidence="13 14">
    <name type="scientific">Bariatricus massiliensis</name>
    <dbReference type="NCBI Taxonomy" id="1745713"/>
    <lineage>
        <taxon>Bacteria</taxon>
        <taxon>Bacillati</taxon>
        <taxon>Bacillota</taxon>
        <taxon>Clostridia</taxon>
        <taxon>Lachnospirales</taxon>
        <taxon>Lachnospiraceae</taxon>
        <taxon>Bariatricus</taxon>
    </lineage>
</organism>
<comment type="subcellular location">
    <subcellularLocation>
        <location evidence="1">Cell membrane</location>
        <topology evidence="1">Multi-pass membrane protein</topology>
    </subcellularLocation>
    <subcellularLocation>
        <location evidence="9">Membrane</location>
        <topology evidence="9">Multi-pass membrane protein</topology>
    </subcellularLocation>
</comment>
<reference evidence="13 14" key="1">
    <citation type="submission" date="2021-10" db="EMBL/GenBank/DDBJ databases">
        <title>Collection of gut derived symbiotic bacterial strains cultured from healthy donors.</title>
        <authorList>
            <person name="Lin H."/>
            <person name="Littmann E."/>
            <person name="Kohout C."/>
            <person name="Pamer E.G."/>
        </authorList>
    </citation>
    <scope>NUCLEOTIDE SEQUENCE [LARGE SCALE GENOMIC DNA]</scope>
    <source>
        <strain evidence="13 14">DFI.1.165</strain>
    </source>
</reference>
<dbReference type="NCBIfam" id="TIGR03592">
    <property type="entry name" value="yidC_oxa1_cterm"/>
    <property type="match status" value="1"/>
</dbReference>
<comment type="similarity">
    <text evidence="9">Belongs to the OXA1/ALB3/YidC family.</text>
</comment>
<evidence type="ECO:0000256" key="6">
    <source>
        <dbReference type="ARBA" id="ARBA00022989"/>
    </source>
</evidence>
<evidence type="ECO:0000259" key="12">
    <source>
        <dbReference type="Pfam" id="PF02096"/>
    </source>
</evidence>
<evidence type="ECO:0000256" key="4">
    <source>
        <dbReference type="ARBA" id="ARBA00022692"/>
    </source>
</evidence>
<proteinExistence type="inferred from homology"/>
<feature type="region of interest" description="Disordered" evidence="10">
    <location>
        <begin position="366"/>
        <end position="422"/>
    </location>
</feature>
<keyword evidence="14" id="KW-1185">Reference proteome</keyword>
<keyword evidence="3" id="KW-1003">Cell membrane</keyword>
<evidence type="ECO:0000256" key="7">
    <source>
        <dbReference type="ARBA" id="ARBA00023136"/>
    </source>
</evidence>
<evidence type="ECO:0000256" key="11">
    <source>
        <dbReference type="SAM" id="Phobius"/>
    </source>
</evidence>
<dbReference type="InterPro" id="IPR047196">
    <property type="entry name" value="YidC_ALB_C"/>
</dbReference>
<feature type="transmembrane region" description="Helical" evidence="11">
    <location>
        <begin position="294"/>
        <end position="317"/>
    </location>
</feature>
<evidence type="ECO:0000256" key="8">
    <source>
        <dbReference type="ARBA" id="ARBA00023186"/>
    </source>
</evidence>
<name>A0ABS8DI98_9FIRM</name>
<gene>
    <name evidence="13" type="ORF">LIZ65_12785</name>
</gene>
<evidence type="ECO:0000313" key="14">
    <source>
        <dbReference type="Proteomes" id="UP001299546"/>
    </source>
</evidence>
<keyword evidence="4 9" id="KW-0812">Transmembrane</keyword>
<evidence type="ECO:0000256" key="2">
    <source>
        <dbReference type="ARBA" id="ARBA00022448"/>
    </source>
</evidence>
<feature type="domain" description="Membrane insertase YidC/Oxa/ALB C-terminal" evidence="12">
    <location>
        <begin position="42"/>
        <end position="331"/>
    </location>
</feature>
<keyword evidence="2" id="KW-0813">Transport</keyword>
<accession>A0ABS8DI98</accession>
<evidence type="ECO:0000256" key="3">
    <source>
        <dbReference type="ARBA" id="ARBA00022475"/>
    </source>
</evidence>
<dbReference type="CDD" id="cd20070">
    <property type="entry name" value="5TM_YidC_Alb3"/>
    <property type="match status" value="1"/>
</dbReference>